<gene>
    <name evidence="8" type="primary">aroQ</name>
    <name evidence="12" type="ORF">C9I84_141</name>
</gene>
<keyword evidence="13" id="KW-1185">Reference proteome</keyword>
<comment type="pathway">
    <text evidence="3 8">Metabolic intermediate biosynthesis; chorismate biosynthesis; chorismate from D-erythrose 4-phosphate and phosphoenolpyruvate: step 3/7.</text>
</comment>
<dbReference type="NCBIfam" id="NF003807">
    <property type="entry name" value="PRK05395.1-4"/>
    <property type="match status" value="1"/>
</dbReference>
<reference evidence="12 13" key="1">
    <citation type="submission" date="2018-03" db="EMBL/GenBank/DDBJ databases">
        <title>A parallel universe: an anciently diverged bacterial symbiosis in a Hawaiian planthopper (Hemiptera: Cixiidae) reveals rearranged nutritional responsibilities.</title>
        <authorList>
            <person name="Bennett G."/>
            <person name="Mao M."/>
        </authorList>
    </citation>
    <scope>NUCLEOTIDE SEQUENCE [LARGE SCALE GENOMIC DNA]</scope>
    <source>
        <strain evidence="12 13">OLIH</strain>
    </source>
</reference>
<feature type="active site" description="Proton donor" evidence="8 9">
    <location>
        <position position="99"/>
    </location>
</feature>
<feature type="binding site" evidence="8">
    <location>
        <begin position="100"/>
        <end position="101"/>
    </location>
    <ligand>
        <name>substrate</name>
    </ligand>
</feature>
<evidence type="ECO:0000256" key="10">
    <source>
        <dbReference type="PIRSR" id="PIRSR001399-3"/>
    </source>
</evidence>
<evidence type="ECO:0000256" key="8">
    <source>
        <dbReference type="HAMAP-Rule" id="MF_00169"/>
    </source>
</evidence>
<dbReference type="Proteomes" id="UP000257084">
    <property type="component" value="Chromosome"/>
</dbReference>
<dbReference type="GO" id="GO:0008652">
    <property type="term" value="P:amino acid biosynthetic process"/>
    <property type="evidence" value="ECO:0007669"/>
    <property type="project" value="UniProtKB-KW"/>
</dbReference>
<comment type="subunit">
    <text evidence="5 8">Homododecamer.</text>
</comment>
<proteinExistence type="inferred from homology"/>
<evidence type="ECO:0000256" key="6">
    <source>
        <dbReference type="ARBA" id="ARBA00012060"/>
    </source>
</evidence>
<keyword evidence="11" id="KW-0812">Transmembrane</keyword>
<evidence type="ECO:0000256" key="4">
    <source>
        <dbReference type="ARBA" id="ARBA00011037"/>
    </source>
</evidence>
<dbReference type="PIRSF" id="PIRSF001399">
    <property type="entry name" value="DHquinase_II"/>
    <property type="match status" value="1"/>
</dbReference>
<dbReference type="SUPFAM" id="SSF52304">
    <property type="entry name" value="Type II 3-dehydroquinate dehydratase"/>
    <property type="match status" value="1"/>
</dbReference>
<evidence type="ECO:0000256" key="9">
    <source>
        <dbReference type="PIRSR" id="PIRSR001399-1"/>
    </source>
</evidence>
<dbReference type="AlphaFoldDB" id="A0A346E0M3"/>
<dbReference type="InterPro" id="IPR036441">
    <property type="entry name" value="DHquinase_II_sf"/>
</dbReference>
<keyword evidence="8" id="KW-0028">Amino-acid biosynthesis</keyword>
<comment type="function">
    <text evidence="2 8">Catalyzes a trans-dehydration via an enolate intermediate.</text>
</comment>
<feature type="binding site" evidence="8">
    <location>
        <position position="73"/>
    </location>
    <ligand>
        <name>substrate</name>
    </ligand>
</feature>
<evidence type="ECO:0000256" key="3">
    <source>
        <dbReference type="ARBA" id="ARBA00004902"/>
    </source>
</evidence>
<comment type="catalytic activity">
    <reaction evidence="1 8">
        <text>3-dehydroquinate = 3-dehydroshikimate + H2O</text>
        <dbReference type="Rhea" id="RHEA:21096"/>
        <dbReference type="ChEBI" id="CHEBI:15377"/>
        <dbReference type="ChEBI" id="CHEBI:16630"/>
        <dbReference type="ChEBI" id="CHEBI:32364"/>
        <dbReference type="EC" id="4.2.1.10"/>
    </reaction>
</comment>
<evidence type="ECO:0000256" key="5">
    <source>
        <dbReference type="ARBA" id="ARBA00011193"/>
    </source>
</evidence>
<dbReference type="NCBIfam" id="NF003805">
    <property type="entry name" value="PRK05395.1-2"/>
    <property type="match status" value="1"/>
</dbReference>
<accession>A0A346E0M3</accession>
<evidence type="ECO:0000313" key="12">
    <source>
        <dbReference type="EMBL" id="AXN02528.1"/>
    </source>
</evidence>
<keyword evidence="8" id="KW-0057">Aromatic amino acid biosynthesis</keyword>
<dbReference type="KEGG" id="vfg:C9I84_141"/>
<comment type="similarity">
    <text evidence="4 8">Belongs to the type-II 3-dehydroquinase family.</text>
</comment>
<dbReference type="PROSITE" id="PS01029">
    <property type="entry name" value="DEHYDROQUINASE_II"/>
    <property type="match status" value="1"/>
</dbReference>
<keyword evidence="7 8" id="KW-0456">Lyase</keyword>
<evidence type="ECO:0000256" key="1">
    <source>
        <dbReference type="ARBA" id="ARBA00001864"/>
    </source>
</evidence>
<sequence>MKKILIINGPNINMLGIREPKKYGKNKLSYINNKIKEKFEKKIKLFFFQSNSEEKIIKKIHKSYKKINYIIINPAGFSYNSYSILDAMLSVDIKYIEVHITNIFSRKDRDRSIFSRNAICIISGMGYMGYISALKFLIKI</sequence>
<evidence type="ECO:0000256" key="2">
    <source>
        <dbReference type="ARBA" id="ARBA00003924"/>
    </source>
</evidence>
<organism evidence="12 13">
    <name type="scientific">Candidatus Vidania fulgoroideorum</name>
    <dbReference type="NCBI Taxonomy" id="881286"/>
    <lineage>
        <taxon>Bacteria</taxon>
        <taxon>Pseudomonadati</taxon>
        <taxon>Pseudomonadota</taxon>
        <taxon>Betaproteobacteria</taxon>
        <taxon>Candidatus Vidania</taxon>
    </lineage>
</organism>
<evidence type="ECO:0000256" key="11">
    <source>
        <dbReference type="SAM" id="Phobius"/>
    </source>
</evidence>
<feature type="binding site" evidence="8">
    <location>
        <position position="86"/>
    </location>
    <ligand>
        <name>substrate</name>
    </ligand>
</feature>
<dbReference type="EC" id="4.2.1.10" evidence="6 8"/>
<dbReference type="PANTHER" id="PTHR21272:SF3">
    <property type="entry name" value="CATABOLIC 3-DEHYDROQUINASE"/>
    <property type="match status" value="1"/>
</dbReference>
<dbReference type="PANTHER" id="PTHR21272">
    <property type="entry name" value="CATABOLIC 3-DEHYDROQUINASE"/>
    <property type="match status" value="1"/>
</dbReference>
<dbReference type="HAMAP" id="MF_00169">
    <property type="entry name" value="AroQ"/>
    <property type="match status" value="1"/>
</dbReference>
<dbReference type="InterPro" id="IPR018509">
    <property type="entry name" value="DHquinase_II_CS"/>
</dbReference>
<protein>
    <recommendedName>
        <fullName evidence="6 8">3-dehydroquinate dehydratase</fullName>
        <shortName evidence="8">3-dehydroquinase</shortName>
        <ecNumber evidence="6 8">4.2.1.10</ecNumber>
    </recommendedName>
    <alternativeName>
        <fullName evidence="8">Type II DHQase</fullName>
    </alternativeName>
</protein>
<dbReference type="CDD" id="cd00466">
    <property type="entry name" value="DHQase_II"/>
    <property type="match status" value="1"/>
</dbReference>
<feature type="active site" description="Proton acceptor" evidence="8 9">
    <location>
        <position position="23"/>
    </location>
</feature>
<dbReference type="Pfam" id="PF01220">
    <property type="entry name" value="DHquinase_II"/>
    <property type="match status" value="1"/>
</dbReference>
<keyword evidence="11" id="KW-1133">Transmembrane helix</keyword>
<dbReference type="EMBL" id="CP028360">
    <property type="protein sequence ID" value="AXN02528.1"/>
    <property type="molecule type" value="Genomic_DNA"/>
</dbReference>
<evidence type="ECO:0000313" key="13">
    <source>
        <dbReference type="Proteomes" id="UP000257084"/>
    </source>
</evidence>
<feature type="site" description="Transition state stabilizer" evidence="8 10">
    <location>
        <position position="18"/>
    </location>
</feature>
<dbReference type="GO" id="GO:0003855">
    <property type="term" value="F:3-dehydroquinate dehydratase activity"/>
    <property type="evidence" value="ECO:0007669"/>
    <property type="project" value="UniProtKB-UniRule"/>
</dbReference>
<dbReference type="GO" id="GO:0009423">
    <property type="term" value="P:chorismate biosynthetic process"/>
    <property type="evidence" value="ECO:0007669"/>
    <property type="project" value="UniProtKB-UniRule"/>
</dbReference>
<feature type="binding site" evidence="8">
    <location>
        <position position="109"/>
    </location>
    <ligand>
        <name>substrate</name>
    </ligand>
</feature>
<dbReference type="Gene3D" id="3.40.50.9100">
    <property type="entry name" value="Dehydroquinase, class II"/>
    <property type="match status" value="1"/>
</dbReference>
<dbReference type="InterPro" id="IPR001874">
    <property type="entry name" value="DHquinase_II"/>
</dbReference>
<feature type="transmembrane region" description="Helical" evidence="11">
    <location>
        <begin position="114"/>
        <end position="138"/>
    </location>
</feature>
<comment type="caution">
    <text evidence="8">Lacks conserved residue(s) required for the propagation of feature annotation.</text>
</comment>
<keyword evidence="11" id="KW-0472">Membrane</keyword>
<name>A0A346E0M3_9PROT</name>
<dbReference type="GO" id="GO:0019631">
    <property type="term" value="P:quinate catabolic process"/>
    <property type="evidence" value="ECO:0007669"/>
    <property type="project" value="TreeGrafter"/>
</dbReference>
<evidence type="ECO:0000256" key="7">
    <source>
        <dbReference type="ARBA" id="ARBA00023239"/>
    </source>
</evidence>
<dbReference type="UniPathway" id="UPA00053">
    <property type="reaction ID" value="UER00086"/>
</dbReference>
<dbReference type="GO" id="GO:0009073">
    <property type="term" value="P:aromatic amino acid family biosynthetic process"/>
    <property type="evidence" value="ECO:0007669"/>
    <property type="project" value="UniProtKB-KW"/>
</dbReference>